<sequence>MGHPLQLPLAIAIARYAPPRIACRLVISRHKYWSYIDRTELRRDFADVCFFEPIYHAHTLKALVRVLRRISAVKKEMVSLPVKPDDVIVSLEVWNYIENIFTTVHRKNKQVFLCPEGIYSFVSLAPATIGEKGFYICKSGWIHHLLVEPLMRLKKRTYVYWPRIKGKNGEWGICYSKKVETLYDTVRVLKSLFTPTLKENEMYYPYQTLRTAHDAPQRKMIVFMLSGFVTDKEYNTRVSAILQNLRSLYAAEYELHLRLHPNRPTGDAYVATQGWIINREPGNVEQFLIRHAGSIARVFSDKSTAQIFALNIGIPCYSYHRLLGLEEIVTQYHDATFASAPKEFFMDSLTQTPQPYEPVAHGLQKSQNSLEKLYAIISSH</sequence>
<accession>A0A0G1VRK8</accession>
<proteinExistence type="predicted"/>
<gene>
    <name evidence="1" type="ORF">UY44_C0005G0025</name>
</gene>
<organism evidence="1 2">
    <name type="scientific">Candidatus Kaiserbacteria bacterium GW2011_GWA2_49_19</name>
    <dbReference type="NCBI Taxonomy" id="1618669"/>
    <lineage>
        <taxon>Bacteria</taxon>
        <taxon>Candidatus Kaiseribacteriota</taxon>
    </lineage>
</organism>
<protein>
    <submittedName>
        <fullName evidence="1">Uncharacterized protein</fullName>
    </submittedName>
</protein>
<dbReference type="AlphaFoldDB" id="A0A0G1VRK8"/>
<name>A0A0G1VRK8_9BACT</name>
<dbReference type="PROSITE" id="PS50007">
    <property type="entry name" value="PIPLC_X_DOMAIN"/>
    <property type="match status" value="1"/>
</dbReference>
<evidence type="ECO:0000313" key="2">
    <source>
        <dbReference type="Proteomes" id="UP000033965"/>
    </source>
</evidence>
<reference evidence="1 2" key="1">
    <citation type="journal article" date="2015" name="Nature">
        <title>rRNA introns, odd ribosomes, and small enigmatic genomes across a large radiation of phyla.</title>
        <authorList>
            <person name="Brown C.T."/>
            <person name="Hug L.A."/>
            <person name="Thomas B.C."/>
            <person name="Sharon I."/>
            <person name="Castelle C.J."/>
            <person name="Singh A."/>
            <person name="Wilkins M.J."/>
            <person name="Williams K.H."/>
            <person name="Banfield J.F."/>
        </authorList>
    </citation>
    <scope>NUCLEOTIDE SEQUENCE [LARGE SCALE GENOMIC DNA]</scope>
</reference>
<dbReference type="Proteomes" id="UP000033965">
    <property type="component" value="Unassembled WGS sequence"/>
</dbReference>
<evidence type="ECO:0000313" key="1">
    <source>
        <dbReference type="EMBL" id="KKW09108.1"/>
    </source>
</evidence>
<comment type="caution">
    <text evidence="1">The sequence shown here is derived from an EMBL/GenBank/DDBJ whole genome shotgun (WGS) entry which is preliminary data.</text>
</comment>
<dbReference type="EMBL" id="LCPZ01000005">
    <property type="protein sequence ID" value="KKW09108.1"/>
    <property type="molecule type" value="Genomic_DNA"/>
</dbReference>